<dbReference type="Proteomes" id="UP000217209">
    <property type="component" value="Chromosome"/>
</dbReference>
<dbReference type="RefSeq" id="WP_095658957.1">
    <property type="nucleotide sequence ID" value="NZ_CP019688.1"/>
</dbReference>
<gene>
    <name evidence="1" type="ORF">CGLAU_00210</name>
</gene>
<proteinExistence type="predicted"/>
<keyword evidence="2" id="KW-1185">Reference proteome</keyword>
<sequence>MLIDGSLQRELSPTTPTTPTVEAVATLAYVHACAQLLFQVQARSDTARQAQLLSEVVSSLTCIADREWSGSGDAALARTLANRALHACDEHDALALVACLRAMRAPLPENLGPRVPTDLGHSDICDIADQIVDHLRVEEGASQFYGVVNAQPEAHFADSGLPSRVHMAVFHLGPDPDPEAFTRHDYVFGL</sequence>
<dbReference type="KEGG" id="cgv:CGLAU_00210"/>
<dbReference type="EMBL" id="CP019688">
    <property type="protein sequence ID" value="AQQ14047.1"/>
    <property type="molecule type" value="Genomic_DNA"/>
</dbReference>
<evidence type="ECO:0000313" key="1">
    <source>
        <dbReference type="EMBL" id="AQQ14047.1"/>
    </source>
</evidence>
<accession>A0A1Q2HT76</accession>
<dbReference type="AlphaFoldDB" id="A0A1Q2HT76"/>
<name>A0A1Q2HT76_9CORY</name>
<reference evidence="1 2" key="1">
    <citation type="submission" date="2016-12" db="EMBL/GenBank/DDBJ databases">
        <authorList>
            <person name="Song W.-J."/>
            <person name="Kurnit D.M."/>
        </authorList>
    </citation>
    <scope>NUCLEOTIDE SEQUENCE [LARGE SCALE GENOMIC DNA]</scope>
    <source>
        <strain evidence="1 2">DSM 30827</strain>
    </source>
</reference>
<organism evidence="1 2">
    <name type="scientific">Corynebacterium glaucum</name>
    <dbReference type="NCBI Taxonomy" id="187491"/>
    <lineage>
        <taxon>Bacteria</taxon>
        <taxon>Bacillati</taxon>
        <taxon>Actinomycetota</taxon>
        <taxon>Actinomycetes</taxon>
        <taxon>Mycobacteriales</taxon>
        <taxon>Corynebacteriaceae</taxon>
        <taxon>Corynebacterium</taxon>
    </lineage>
</organism>
<protein>
    <submittedName>
        <fullName evidence="1">Uncharacterized protein</fullName>
    </submittedName>
</protein>
<evidence type="ECO:0000313" key="2">
    <source>
        <dbReference type="Proteomes" id="UP000217209"/>
    </source>
</evidence>